<dbReference type="Pfam" id="PF00534">
    <property type="entry name" value="Glycos_transf_1"/>
    <property type="match status" value="1"/>
</dbReference>
<dbReference type="EMBL" id="CP079194">
    <property type="protein sequence ID" value="QXT39460.1"/>
    <property type="molecule type" value="Genomic_DNA"/>
</dbReference>
<dbReference type="InterPro" id="IPR001296">
    <property type="entry name" value="Glyco_trans_1"/>
</dbReference>
<proteinExistence type="predicted"/>
<feature type="domain" description="Glycosyl transferase family 1" evidence="1">
    <location>
        <begin position="192"/>
        <end position="354"/>
    </location>
</feature>
<evidence type="ECO:0000259" key="1">
    <source>
        <dbReference type="Pfam" id="PF00534"/>
    </source>
</evidence>
<keyword evidence="4" id="KW-1185">Reference proteome</keyword>
<dbReference type="CDD" id="cd03801">
    <property type="entry name" value="GT4_PimA-like"/>
    <property type="match status" value="1"/>
</dbReference>
<dbReference type="GO" id="GO:0016757">
    <property type="term" value="F:glycosyltransferase activity"/>
    <property type="evidence" value="ECO:0007669"/>
    <property type="project" value="InterPro"/>
</dbReference>
<sequence>MKIAFVGTRGIPADYGGTETYVDRLTQNLAERGDQVVVYCKKSASPAEKREKDALYPENVTRVEIPSIATKHLDNLTRSFFSTLHVCLDRDVQVVQFNNVGPAFFSFLPRLFGKKVVGAIRAIDSQREKWNPLAKAFLRFCEFVTLRVPHIATVNSHAMKEYYLEKYGKETIYIPNGAIIPTDSFEPDFIKSFSLSRKGYVLFAARLEPEKGCHTLIEAFQKAVAETGSDLKLAIAGHKGFSPEYYAGLRVHESDNIKFLGYVDGQKDLAELFDNAYAFVLPSSVEGMSNSLLTAMAYAVPSVVSDIPENVALFDGAPVDDTLNDHPGLSFRLEDAEDLSRKLAYLFTNPQEAAHRGALLKAHVTRNYSMETMCDNTRRIYAELVGES</sequence>
<dbReference type="InterPro" id="IPR028098">
    <property type="entry name" value="Glyco_trans_4-like_N"/>
</dbReference>
<feature type="domain" description="Glycosyltransferase subfamily 4-like N-terminal" evidence="2">
    <location>
        <begin position="15"/>
        <end position="177"/>
    </location>
</feature>
<dbReference type="PANTHER" id="PTHR12526:SF636">
    <property type="entry name" value="BLL3647 PROTEIN"/>
    <property type="match status" value="1"/>
</dbReference>
<evidence type="ECO:0000259" key="2">
    <source>
        <dbReference type="Pfam" id="PF13439"/>
    </source>
</evidence>
<dbReference type="AlphaFoldDB" id="A0A8F6YCL4"/>
<dbReference type="Proteomes" id="UP000825009">
    <property type="component" value="Chromosome"/>
</dbReference>
<dbReference type="RefSeq" id="WP_219002105.1">
    <property type="nucleotide sequence ID" value="NZ_CP079194.1"/>
</dbReference>
<organism evidence="3 4">
    <name type="scientific">Gymnodinialimonas ceratoperidinii</name>
    <dbReference type="NCBI Taxonomy" id="2856823"/>
    <lineage>
        <taxon>Bacteria</taxon>
        <taxon>Pseudomonadati</taxon>
        <taxon>Pseudomonadota</taxon>
        <taxon>Alphaproteobacteria</taxon>
        <taxon>Rhodobacterales</taxon>
        <taxon>Paracoccaceae</taxon>
        <taxon>Gymnodinialimonas</taxon>
    </lineage>
</organism>
<reference evidence="3 4" key="1">
    <citation type="submission" date="2021-07" db="EMBL/GenBank/DDBJ databases">
        <title>A novel Jannaschia species isolated from marine dinoflagellate Ceratoperidinium margalefii.</title>
        <authorList>
            <person name="Jiang Y."/>
            <person name="Li Z."/>
        </authorList>
    </citation>
    <scope>NUCLEOTIDE SEQUENCE [LARGE SCALE GENOMIC DNA]</scope>
    <source>
        <strain evidence="3 4">J12C1-MA-4</strain>
    </source>
</reference>
<name>A0A8F6YCL4_9RHOB</name>
<dbReference type="Pfam" id="PF13439">
    <property type="entry name" value="Glyco_transf_4"/>
    <property type="match status" value="1"/>
</dbReference>
<dbReference type="KEGG" id="gce:KYE46_16295"/>
<protein>
    <submittedName>
        <fullName evidence="3">Glycosyltransferase family 4 protein</fullName>
    </submittedName>
</protein>
<gene>
    <name evidence="3" type="ORF">KYE46_16295</name>
</gene>
<dbReference type="PANTHER" id="PTHR12526">
    <property type="entry name" value="GLYCOSYLTRANSFERASE"/>
    <property type="match status" value="1"/>
</dbReference>
<accession>A0A8F6YCL4</accession>
<evidence type="ECO:0000313" key="3">
    <source>
        <dbReference type="EMBL" id="QXT39460.1"/>
    </source>
</evidence>
<evidence type="ECO:0000313" key="4">
    <source>
        <dbReference type="Proteomes" id="UP000825009"/>
    </source>
</evidence>